<gene>
    <name evidence="1" type="ORF">GCM10011577_39120</name>
</gene>
<keyword evidence="2" id="KW-1185">Reference proteome</keyword>
<protein>
    <submittedName>
        <fullName evidence="1">Uncharacterized protein</fullName>
    </submittedName>
</protein>
<sequence length="118" mass="13278">MAKEPTISPRCLQEIVTSAQRGSKVGLYAQSLVVAQSYLDDIKAIWDEEQVQKVSRVHGKYAIDFRSGGLITFHSTRSIPRARSYDRLYVPGDVRHDVMLELEPLIATSNERAIVGYL</sequence>
<dbReference type="EMBL" id="BMKU01000019">
    <property type="protein sequence ID" value="GGH10340.1"/>
    <property type="molecule type" value="Genomic_DNA"/>
</dbReference>
<reference evidence="2" key="1">
    <citation type="journal article" date="2019" name="Int. J. Syst. Evol. Microbiol.">
        <title>The Global Catalogue of Microorganisms (GCM) 10K type strain sequencing project: providing services to taxonomists for standard genome sequencing and annotation.</title>
        <authorList>
            <consortium name="The Broad Institute Genomics Platform"/>
            <consortium name="The Broad Institute Genome Sequencing Center for Infectious Disease"/>
            <person name="Wu L."/>
            <person name="Ma J."/>
        </authorList>
    </citation>
    <scope>NUCLEOTIDE SEQUENCE [LARGE SCALE GENOMIC DNA]</scope>
    <source>
        <strain evidence="2">CGMCC 1.1927</strain>
    </source>
</reference>
<accession>A0ABQ1Y2M6</accession>
<comment type="caution">
    <text evidence="1">The sequence shown here is derived from an EMBL/GenBank/DDBJ whole genome shotgun (WGS) entry which is preliminary data.</text>
</comment>
<evidence type="ECO:0000313" key="1">
    <source>
        <dbReference type="EMBL" id="GGH10340.1"/>
    </source>
</evidence>
<name>A0ABQ1Y2M6_9MICC</name>
<dbReference type="Proteomes" id="UP000596938">
    <property type="component" value="Unassembled WGS sequence"/>
</dbReference>
<proteinExistence type="predicted"/>
<organism evidence="1 2">
    <name type="scientific">Pseudarthrobacter polychromogenes</name>
    <dbReference type="NCBI Taxonomy" id="1676"/>
    <lineage>
        <taxon>Bacteria</taxon>
        <taxon>Bacillati</taxon>
        <taxon>Actinomycetota</taxon>
        <taxon>Actinomycetes</taxon>
        <taxon>Micrococcales</taxon>
        <taxon>Micrococcaceae</taxon>
        <taxon>Pseudarthrobacter</taxon>
    </lineage>
</organism>
<dbReference type="RefSeq" id="WP_188813790.1">
    <property type="nucleotide sequence ID" value="NZ_BAAAWV010000001.1"/>
</dbReference>
<evidence type="ECO:0000313" key="2">
    <source>
        <dbReference type="Proteomes" id="UP000596938"/>
    </source>
</evidence>